<dbReference type="EMBL" id="JBBMFM010000025">
    <property type="protein sequence ID" value="MEQ2425118.1"/>
    <property type="molecule type" value="Genomic_DNA"/>
</dbReference>
<accession>A0ABV1D5W3</accession>
<dbReference type="Pfam" id="PF07508">
    <property type="entry name" value="Recombinase"/>
    <property type="match status" value="1"/>
</dbReference>
<evidence type="ECO:0000313" key="2">
    <source>
        <dbReference type="EMBL" id="MEQ2425118.1"/>
    </source>
</evidence>
<feature type="domain" description="Recombinase" evidence="1">
    <location>
        <begin position="15"/>
        <end position="55"/>
    </location>
</feature>
<keyword evidence="3" id="KW-1185">Reference proteome</keyword>
<dbReference type="Proteomes" id="UP001454086">
    <property type="component" value="Unassembled WGS sequence"/>
</dbReference>
<protein>
    <submittedName>
        <fullName evidence="2">Recombinase family protein</fullName>
    </submittedName>
</protein>
<sequence length="60" mass="6973">GIWAKRLRKMPASVYYAGVVTARTKSYSEELRYIGNYEPIISKEQFDALNKRVNETVFVD</sequence>
<proteinExistence type="predicted"/>
<evidence type="ECO:0000313" key="3">
    <source>
        <dbReference type="Proteomes" id="UP001454086"/>
    </source>
</evidence>
<dbReference type="InterPro" id="IPR011109">
    <property type="entry name" value="DNA_bind_recombinase_dom"/>
</dbReference>
<gene>
    <name evidence="2" type="ORF">WMQ36_09050</name>
</gene>
<feature type="non-terminal residue" evidence="2">
    <location>
        <position position="1"/>
    </location>
</feature>
<reference evidence="2 3" key="1">
    <citation type="submission" date="2024-03" db="EMBL/GenBank/DDBJ databases">
        <title>Human intestinal bacterial collection.</title>
        <authorList>
            <person name="Pauvert C."/>
            <person name="Hitch T.C.A."/>
            <person name="Clavel T."/>
        </authorList>
    </citation>
    <scope>NUCLEOTIDE SEQUENCE [LARGE SCALE GENOMIC DNA]</scope>
    <source>
        <strain evidence="2 3">CLA-SR-H021</strain>
    </source>
</reference>
<name>A0ABV1D5W3_9FIRM</name>
<dbReference type="RefSeq" id="WP_349118148.1">
    <property type="nucleotide sequence ID" value="NZ_JBBMFM010000025.1"/>
</dbReference>
<organism evidence="2 3">
    <name type="scientific">Enterocloster hominis</name>
    <name type="common">ex Hitch et al. 2024</name>
    <dbReference type="NCBI Taxonomy" id="1917870"/>
    <lineage>
        <taxon>Bacteria</taxon>
        <taxon>Bacillati</taxon>
        <taxon>Bacillota</taxon>
        <taxon>Clostridia</taxon>
        <taxon>Lachnospirales</taxon>
        <taxon>Lachnospiraceae</taxon>
        <taxon>Enterocloster</taxon>
    </lineage>
</organism>
<comment type="caution">
    <text evidence="2">The sequence shown here is derived from an EMBL/GenBank/DDBJ whole genome shotgun (WGS) entry which is preliminary data.</text>
</comment>
<evidence type="ECO:0000259" key="1">
    <source>
        <dbReference type="Pfam" id="PF07508"/>
    </source>
</evidence>